<reference evidence="1" key="1">
    <citation type="submission" date="2020-05" db="EMBL/GenBank/DDBJ databases">
        <title>Large-scale comparative analyses of tick genomes elucidate their genetic diversity and vector capacities.</title>
        <authorList>
            <person name="Jia N."/>
            <person name="Wang J."/>
            <person name="Shi W."/>
            <person name="Du L."/>
            <person name="Sun Y."/>
            <person name="Zhan W."/>
            <person name="Jiang J."/>
            <person name="Wang Q."/>
            <person name="Zhang B."/>
            <person name="Ji P."/>
            <person name="Sakyi L.B."/>
            <person name="Cui X."/>
            <person name="Yuan T."/>
            <person name="Jiang B."/>
            <person name="Yang W."/>
            <person name="Lam T.T.-Y."/>
            <person name="Chang Q."/>
            <person name="Ding S."/>
            <person name="Wang X."/>
            <person name="Zhu J."/>
            <person name="Ruan X."/>
            <person name="Zhao L."/>
            <person name="Wei J."/>
            <person name="Que T."/>
            <person name="Du C."/>
            <person name="Cheng J."/>
            <person name="Dai P."/>
            <person name="Han X."/>
            <person name="Huang E."/>
            <person name="Gao Y."/>
            <person name="Liu J."/>
            <person name="Shao H."/>
            <person name="Ye R."/>
            <person name="Li L."/>
            <person name="Wei W."/>
            <person name="Wang X."/>
            <person name="Wang C."/>
            <person name="Yang T."/>
            <person name="Huo Q."/>
            <person name="Li W."/>
            <person name="Guo W."/>
            <person name="Chen H."/>
            <person name="Zhou L."/>
            <person name="Ni X."/>
            <person name="Tian J."/>
            <person name="Zhou Y."/>
            <person name="Sheng Y."/>
            <person name="Liu T."/>
            <person name="Pan Y."/>
            <person name="Xia L."/>
            <person name="Li J."/>
            <person name="Zhao F."/>
            <person name="Cao W."/>
        </authorList>
    </citation>
    <scope>NUCLEOTIDE SEQUENCE</scope>
    <source>
        <strain evidence="1">Dsil-2018</strain>
    </source>
</reference>
<organism evidence="1 2">
    <name type="scientific">Dermacentor silvarum</name>
    <name type="common">Tick</name>
    <dbReference type="NCBI Taxonomy" id="543639"/>
    <lineage>
        <taxon>Eukaryota</taxon>
        <taxon>Metazoa</taxon>
        <taxon>Ecdysozoa</taxon>
        <taxon>Arthropoda</taxon>
        <taxon>Chelicerata</taxon>
        <taxon>Arachnida</taxon>
        <taxon>Acari</taxon>
        <taxon>Parasitiformes</taxon>
        <taxon>Ixodida</taxon>
        <taxon>Ixodoidea</taxon>
        <taxon>Ixodidae</taxon>
        <taxon>Rhipicephalinae</taxon>
        <taxon>Dermacentor</taxon>
    </lineage>
</organism>
<sequence>MGWSLVVLSLVILCSVSSGSSANKTAVVAQAASIKAKERVKKLGDLCPDIKSSMRPRHCADLLRAGQTTSGLYNIFLGKDDVKGKVVYCDMATEGGGWTVIQRRGQFGNRVFYFYRNWTEYATGFGDPAKEYWFGNRALHALKSNDECMRLKIVLKNHTGESISLDYDCFKVGSEKEHFEMQLGQYLGPDGDMRPRHCTDHLRAGQTTSGLYNIFVGKDDVKGKVVYCDMDTDGGGWMVIQRRGQFGNSIYHFYRNWTEYATGFGDPAKEYWFGNRALHALTSNAECMELRIVLRNHTGENVSLDYESFKVGSEKDHFKMRLGGYLGPRGWDSLYNCNHSQFSTFDRDHDNTASHCAEKYRGGWWYNSCHLANLNGLNLNGPHDSYADGIEWSTRDGSGFLYHYSYPSVTMMTRPVTMNTNHESGYVHY</sequence>
<protein>
    <submittedName>
        <fullName evidence="1">Uncharacterized protein</fullName>
    </submittedName>
</protein>
<gene>
    <name evidence="1" type="ORF">HPB49_010170</name>
</gene>
<name>A0ACB8D4P4_DERSI</name>
<comment type="caution">
    <text evidence="1">The sequence shown here is derived from an EMBL/GenBank/DDBJ whole genome shotgun (WGS) entry which is preliminary data.</text>
</comment>
<evidence type="ECO:0000313" key="2">
    <source>
        <dbReference type="Proteomes" id="UP000821865"/>
    </source>
</evidence>
<keyword evidence="2" id="KW-1185">Reference proteome</keyword>
<evidence type="ECO:0000313" key="1">
    <source>
        <dbReference type="EMBL" id="KAH7959308.1"/>
    </source>
</evidence>
<dbReference type="Proteomes" id="UP000821865">
    <property type="component" value="Chromosome 3"/>
</dbReference>
<dbReference type="EMBL" id="CM023472">
    <property type="protein sequence ID" value="KAH7959308.1"/>
    <property type="molecule type" value="Genomic_DNA"/>
</dbReference>
<proteinExistence type="predicted"/>
<accession>A0ACB8D4P4</accession>